<keyword evidence="1" id="KW-0418">Kinase</keyword>
<reference evidence="1" key="1">
    <citation type="submission" date="2018-10" db="EMBL/GenBank/DDBJ databases">
        <title>Hidden diversity of soil giant viruses.</title>
        <authorList>
            <person name="Schulz F."/>
            <person name="Alteio L."/>
            <person name="Goudeau D."/>
            <person name="Ryan E.M."/>
            <person name="Malmstrom R.R."/>
            <person name="Blanchard J."/>
            <person name="Woyke T."/>
        </authorList>
    </citation>
    <scope>NUCLEOTIDE SEQUENCE</scope>
    <source>
        <strain evidence="1">EDV1</strain>
    </source>
</reference>
<sequence length="116" mass="13330">MTMSIKNTDQGSINIFVSLLENNISPFEYIKSKVPKYNIVFKIKDTSNGLTSNDVKAIESILRIKEHDIKKYYNHEFSLIISKYLCNLMSGNIWLDNEQGFGTIYYFNLLCSSPSS</sequence>
<accession>A0A3G4ZV51</accession>
<name>A0A3G4ZV51_9VIRU</name>
<dbReference type="GO" id="GO:0016301">
    <property type="term" value="F:kinase activity"/>
    <property type="evidence" value="ECO:0007669"/>
    <property type="project" value="UniProtKB-KW"/>
</dbReference>
<dbReference type="SUPFAM" id="SSF55874">
    <property type="entry name" value="ATPase domain of HSP90 chaperone/DNA topoisomerase II/histidine kinase"/>
    <property type="match status" value="1"/>
</dbReference>
<proteinExistence type="predicted"/>
<dbReference type="Gene3D" id="3.30.565.10">
    <property type="entry name" value="Histidine kinase-like ATPase, C-terminal domain"/>
    <property type="match status" value="1"/>
</dbReference>
<evidence type="ECO:0000313" key="1">
    <source>
        <dbReference type="EMBL" id="AYV78740.1"/>
    </source>
</evidence>
<organism evidence="1">
    <name type="scientific">Edafosvirus sp</name>
    <dbReference type="NCBI Taxonomy" id="2487765"/>
    <lineage>
        <taxon>Viruses</taxon>
        <taxon>Varidnaviria</taxon>
        <taxon>Bamfordvirae</taxon>
        <taxon>Nucleocytoviricota</taxon>
        <taxon>Megaviricetes</taxon>
        <taxon>Imitervirales</taxon>
        <taxon>Mimiviridae</taxon>
        <taxon>Klosneuvirinae</taxon>
    </lineage>
</organism>
<gene>
    <name evidence="1" type="ORF">Edafosvirus29_4</name>
</gene>
<dbReference type="InterPro" id="IPR036890">
    <property type="entry name" value="HATPase_C_sf"/>
</dbReference>
<dbReference type="EMBL" id="MK072094">
    <property type="protein sequence ID" value="AYV78740.1"/>
    <property type="molecule type" value="Genomic_DNA"/>
</dbReference>
<keyword evidence="1" id="KW-0808">Transferase</keyword>
<protein>
    <submittedName>
        <fullName evidence="1">Putative sensor histidine kinase</fullName>
    </submittedName>
</protein>